<evidence type="ECO:0000256" key="6">
    <source>
        <dbReference type="ARBA" id="ARBA00022840"/>
    </source>
</evidence>
<evidence type="ECO:0000256" key="3">
    <source>
        <dbReference type="ARBA" id="ARBA00011262"/>
    </source>
</evidence>
<feature type="domain" description="ABC transporter" evidence="10">
    <location>
        <begin position="4"/>
        <end position="242"/>
    </location>
</feature>
<dbReference type="PROSITE" id="PS50893">
    <property type="entry name" value="ABC_TRANSPORTER_2"/>
    <property type="match status" value="2"/>
</dbReference>
<evidence type="ECO:0000256" key="4">
    <source>
        <dbReference type="ARBA" id="ARBA00019459"/>
    </source>
</evidence>
<comment type="caution">
    <text evidence="11">The sequence shown here is derived from an EMBL/GenBank/DDBJ whole genome shotgun (WGS) entry which is preliminary data.</text>
</comment>
<dbReference type="AlphaFoldDB" id="A0A845F4D8"/>
<dbReference type="InterPro" id="IPR003439">
    <property type="entry name" value="ABC_transporter-like_ATP-bd"/>
</dbReference>
<dbReference type="PANTHER" id="PTHR43790">
    <property type="entry name" value="CARBOHYDRATE TRANSPORT ATP-BINDING PROTEIN MG119-RELATED"/>
    <property type="match status" value="1"/>
</dbReference>
<keyword evidence="5" id="KW-0547">Nucleotide-binding</keyword>
<evidence type="ECO:0000313" key="12">
    <source>
        <dbReference type="Proteomes" id="UP000447833"/>
    </source>
</evidence>
<organism evidence="11 12">
    <name type="scientific">Guptibacillus hwajinpoensis</name>
    <dbReference type="NCBI Taxonomy" id="208199"/>
    <lineage>
        <taxon>Bacteria</taxon>
        <taxon>Bacillati</taxon>
        <taxon>Bacillota</taxon>
        <taxon>Bacilli</taxon>
        <taxon>Bacillales</taxon>
        <taxon>Guptibacillaceae</taxon>
        <taxon>Guptibacillus</taxon>
    </lineage>
</organism>
<comment type="similarity">
    <text evidence="2">Belongs to the ABC transporter superfamily. AI-2 autoinducer porter (TC 3.A.1.2.8) family.</text>
</comment>
<dbReference type="Proteomes" id="UP000447833">
    <property type="component" value="Unassembled WGS sequence"/>
</dbReference>
<comment type="function">
    <text evidence="7">Part of the ABC transporter complex LsrABCD involved in autoinducer 2 (AI-2) import. Responsible for energy coupling to the transport system.</text>
</comment>
<comment type="catalytic activity">
    <reaction evidence="9">
        <text>ATP + H2O + (2R,4S)-2-methyl-2,3,3,4-tetrahydroxytetrahydrofuran-[AI-2-binding protein]Side 1 = ADP + phosphate + (2R,4S)-2-methyl-2,3,3,4-tetrahydroxytetrahydrofuranSide 2 + [AI-2-binding protein]Side 1.</text>
        <dbReference type="EC" id="7.6.2.13"/>
    </reaction>
</comment>
<dbReference type="EC" id="7.6.2.13" evidence="8"/>
<name>A0A845F4D8_9BACL</name>
<feature type="domain" description="ABC transporter" evidence="10">
    <location>
        <begin position="253"/>
        <end position="496"/>
    </location>
</feature>
<dbReference type="RefSeq" id="WP_160921156.1">
    <property type="nucleotide sequence ID" value="NZ_WMEY01000008.1"/>
</dbReference>
<dbReference type="SMART" id="SM00382">
    <property type="entry name" value="AAA"/>
    <property type="match status" value="2"/>
</dbReference>
<dbReference type="PANTHER" id="PTHR43790:SF2">
    <property type="entry name" value="AUTOINDUCER 2 IMPORT ATP-BINDING PROTEIN LSRA"/>
    <property type="match status" value="1"/>
</dbReference>
<dbReference type="GO" id="GO:0016887">
    <property type="term" value="F:ATP hydrolysis activity"/>
    <property type="evidence" value="ECO:0007669"/>
    <property type="project" value="InterPro"/>
</dbReference>
<evidence type="ECO:0000256" key="9">
    <source>
        <dbReference type="ARBA" id="ARBA00034076"/>
    </source>
</evidence>
<dbReference type="GO" id="GO:0005886">
    <property type="term" value="C:plasma membrane"/>
    <property type="evidence" value="ECO:0007669"/>
    <property type="project" value="UniProtKB-SubCell"/>
</dbReference>
<dbReference type="Pfam" id="PF00005">
    <property type="entry name" value="ABC_tran"/>
    <property type="match status" value="2"/>
</dbReference>
<evidence type="ECO:0000256" key="2">
    <source>
        <dbReference type="ARBA" id="ARBA00009404"/>
    </source>
</evidence>
<dbReference type="InterPro" id="IPR027417">
    <property type="entry name" value="P-loop_NTPase"/>
</dbReference>
<comment type="subcellular location">
    <subcellularLocation>
        <location evidence="1">Cell inner membrane</location>
        <topology evidence="1">Peripheral membrane protein</topology>
    </subcellularLocation>
</comment>
<dbReference type="CDD" id="cd03215">
    <property type="entry name" value="ABC_Carb_Monos_II"/>
    <property type="match status" value="1"/>
</dbReference>
<dbReference type="CDD" id="cd03216">
    <property type="entry name" value="ABC_Carb_Monos_I"/>
    <property type="match status" value="1"/>
</dbReference>
<evidence type="ECO:0000256" key="7">
    <source>
        <dbReference type="ARBA" id="ARBA00023747"/>
    </source>
</evidence>
<dbReference type="InterPro" id="IPR017871">
    <property type="entry name" value="ABC_transporter-like_CS"/>
</dbReference>
<dbReference type="Gene3D" id="3.40.50.300">
    <property type="entry name" value="P-loop containing nucleotide triphosphate hydrolases"/>
    <property type="match status" value="2"/>
</dbReference>
<dbReference type="SUPFAM" id="SSF52540">
    <property type="entry name" value="P-loop containing nucleoside triphosphate hydrolases"/>
    <property type="match status" value="2"/>
</dbReference>
<evidence type="ECO:0000256" key="1">
    <source>
        <dbReference type="ARBA" id="ARBA00004417"/>
    </source>
</evidence>
<evidence type="ECO:0000313" key="11">
    <source>
        <dbReference type="EMBL" id="MYL65641.1"/>
    </source>
</evidence>
<keyword evidence="6 11" id="KW-0067">ATP-binding</keyword>
<dbReference type="GO" id="GO:0005524">
    <property type="term" value="F:ATP binding"/>
    <property type="evidence" value="ECO:0007669"/>
    <property type="project" value="UniProtKB-KW"/>
</dbReference>
<accession>A0A845F4D8</accession>
<sequence>MNQLTIHNISKSFGSTTVLKNVSLTIHAGEVHALLGTNGAGKSTLMKIVCGDYERDSGSISYNGQPLSIRTPSDAKKAGIGIVVQEVDTALFPALSVAENIWADSLNQSPFKLYSSKKERKKTKQLLATLGIPLNPDKLASDCTLSEKQLILIARAMAHDVQYLILDEPTAPLSIEETQLLFHLINKLKKKGVGIIYISHRMPEIEEISDRFTILRDGKVHLTTETKAVSADEIITNMLGSAIGNKKERKRQVSNHTLFRAENVHVPETGKNINLELNHGEIIGVAGLVGAGKSETALALFGASKPQKGKIHLHNRTYRFRSPSDAIDAGVCLIPEERRKTGILLDFSLSDNLTLPSLRRHSKNGLLNRKKEENYASNQINQLGIKASSTRQPIHHLSGGNQQKAAIGKWLDADRNVFLFDEPTKGIDIKAKTEVLSLIKHLADEGKGILYFSSEIDELLEISDKILVMYDGEITATLTGDNMNQSAIMQAATGGTTIEISS</sequence>
<dbReference type="InterPro" id="IPR050107">
    <property type="entry name" value="ABC_carbohydrate_import_ATPase"/>
</dbReference>
<reference evidence="11 12" key="1">
    <citation type="submission" date="2019-11" db="EMBL/GenBank/DDBJ databases">
        <title>Genome sequences of 17 halophilic strains isolated from different environments.</title>
        <authorList>
            <person name="Furrow R.E."/>
        </authorList>
    </citation>
    <scope>NUCLEOTIDE SEQUENCE [LARGE SCALE GENOMIC DNA]</scope>
    <source>
        <strain evidence="11 12">22506_14_FS</strain>
    </source>
</reference>
<proteinExistence type="inferred from homology"/>
<dbReference type="EMBL" id="WMEY01000008">
    <property type="protein sequence ID" value="MYL65641.1"/>
    <property type="molecule type" value="Genomic_DNA"/>
</dbReference>
<comment type="subunit">
    <text evidence="3">The complex is composed of two ATP-binding proteins (LsrA), two transmembrane proteins (LsrC and LsrD) and a solute-binding protein (LsrB).</text>
</comment>
<evidence type="ECO:0000259" key="10">
    <source>
        <dbReference type="PROSITE" id="PS50893"/>
    </source>
</evidence>
<dbReference type="PROSITE" id="PS00211">
    <property type="entry name" value="ABC_TRANSPORTER_1"/>
    <property type="match status" value="1"/>
</dbReference>
<dbReference type="InterPro" id="IPR003593">
    <property type="entry name" value="AAA+_ATPase"/>
</dbReference>
<protein>
    <recommendedName>
        <fullName evidence="4">Autoinducer 2 import ATP-binding protein LsrA</fullName>
        <ecNumber evidence="8">7.6.2.13</ecNumber>
    </recommendedName>
</protein>
<evidence type="ECO:0000256" key="8">
    <source>
        <dbReference type="ARBA" id="ARBA00023798"/>
    </source>
</evidence>
<gene>
    <name evidence="11" type="ORF">GLW07_19970</name>
</gene>
<evidence type="ECO:0000256" key="5">
    <source>
        <dbReference type="ARBA" id="ARBA00022741"/>
    </source>
</evidence>